<accession>A0A015JN76</accession>
<evidence type="ECO:0000259" key="1">
    <source>
        <dbReference type="PROSITE" id="PS50011"/>
    </source>
</evidence>
<dbReference type="InterPro" id="IPR011009">
    <property type="entry name" value="Kinase-like_dom_sf"/>
</dbReference>
<evidence type="ECO:0000313" key="2">
    <source>
        <dbReference type="EMBL" id="EXX56419.1"/>
    </source>
</evidence>
<reference evidence="2 3" key="1">
    <citation type="submission" date="2014-02" db="EMBL/GenBank/DDBJ databases">
        <title>Single nucleus genome sequencing reveals high similarity among nuclei of an endomycorrhizal fungus.</title>
        <authorList>
            <person name="Lin K."/>
            <person name="Geurts R."/>
            <person name="Zhang Z."/>
            <person name="Limpens E."/>
            <person name="Saunders D.G."/>
            <person name="Mu D."/>
            <person name="Pang E."/>
            <person name="Cao H."/>
            <person name="Cha H."/>
            <person name="Lin T."/>
            <person name="Zhou Q."/>
            <person name="Shang Y."/>
            <person name="Li Y."/>
            <person name="Ivanov S."/>
            <person name="Sharma T."/>
            <person name="Velzen R.V."/>
            <person name="Ruijter N.D."/>
            <person name="Aanen D.K."/>
            <person name="Win J."/>
            <person name="Kamoun S."/>
            <person name="Bisseling T."/>
            <person name="Huang S."/>
        </authorList>
    </citation>
    <scope>NUCLEOTIDE SEQUENCE [LARGE SCALE GENOMIC DNA]</scope>
    <source>
        <strain evidence="3">DAOM197198w</strain>
    </source>
</reference>
<dbReference type="Pfam" id="PF07714">
    <property type="entry name" value="PK_Tyr_Ser-Thr"/>
    <property type="match status" value="1"/>
</dbReference>
<dbReference type="EMBL" id="JEMT01027733">
    <property type="protein sequence ID" value="EXX56419.1"/>
    <property type="molecule type" value="Genomic_DNA"/>
</dbReference>
<dbReference type="SUPFAM" id="SSF56112">
    <property type="entry name" value="Protein kinase-like (PK-like)"/>
    <property type="match status" value="1"/>
</dbReference>
<gene>
    <name evidence="2" type="ORF">RirG_216350</name>
</gene>
<dbReference type="OrthoDB" id="2337603at2759"/>
<evidence type="ECO:0000313" key="3">
    <source>
        <dbReference type="Proteomes" id="UP000022910"/>
    </source>
</evidence>
<dbReference type="HOGENOM" id="CLU_000288_7_8_1"/>
<comment type="caution">
    <text evidence="2">The sequence shown here is derived from an EMBL/GenBank/DDBJ whole genome shotgun (WGS) entry which is preliminary data.</text>
</comment>
<name>A0A015JN76_RHIIW</name>
<dbReference type="PROSITE" id="PS50011">
    <property type="entry name" value="PROTEIN_KINASE_DOM"/>
    <property type="match status" value="1"/>
</dbReference>
<proteinExistence type="predicted"/>
<organism evidence="2 3">
    <name type="scientific">Rhizophagus irregularis (strain DAOM 197198w)</name>
    <name type="common">Glomus intraradices</name>
    <dbReference type="NCBI Taxonomy" id="1432141"/>
    <lineage>
        <taxon>Eukaryota</taxon>
        <taxon>Fungi</taxon>
        <taxon>Fungi incertae sedis</taxon>
        <taxon>Mucoromycota</taxon>
        <taxon>Glomeromycotina</taxon>
        <taxon>Glomeromycetes</taxon>
        <taxon>Glomerales</taxon>
        <taxon>Glomeraceae</taxon>
        <taxon>Rhizophagus</taxon>
    </lineage>
</organism>
<dbReference type="Gene3D" id="1.10.510.10">
    <property type="entry name" value="Transferase(Phosphotransferase) domain 1"/>
    <property type="match status" value="1"/>
</dbReference>
<protein>
    <submittedName>
        <fullName evidence="2">Cla4p</fullName>
    </submittedName>
</protein>
<dbReference type="InterPro" id="IPR000719">
    <property type="entry name" value="Prot_kinase_dom"/>
</dbReference>
<feature type="domain" description="Protein kinase" evidence="1">
    <location>
        <begin position="1079"/>
        <end position="1356"/>
    </location>
</feature>
<dbReference type="InterPro" id="IPR051681">
    <property type="entry name" value="Ser/Thr_Kinases-Pseudokinases"/>
</dbReference>
<sequence>MTSFQKSVDCVKYLKNNFTSRTSGNKEIDNFIQEIQLKTGYYDDYIIFEWIPYDQFYDIKEIDKNGFITVYSVTWRDGPLYWNKQNNKYVRVPNKKVALKRLHNSQYLINFLIDEAKKYSTEKFCHDITEIYGISQNPTTNDYILVLNNSINLVKWTSGIKKIDDFIQEMQLRVNKNDDIIFEWIPYSQFNEFKEIGKNGFMAIYSAIWKNGPLHYIDRYNAYGRNSNKKITLKCLHKSQKTIDKVLNKARIYSKILEVYGISQNPNTKDFILVLNNINWPSGNKKIDSFIQEMQLNNKYDGIVFEWIPYDQFDKIKETSKYGSITEYSAIWKDGPLYYKRDSNKEIVLKYLHNSQNSIDFLINKVKKYIKNYRYDNFLKLYGISQNPDTKNYILVQSNSINWMSKNEQIDDFILEMQFKSNDFATLVFEWIPYDQFDKIKETSKIKSVTVYQFDKIKETSKNKSVTVYSAMWKDGPLYNKLHDRNSNKEVALKCLHNLQNPVESLINKAKIYSKILDIYGISQNPDTNDYILVLNNVTWESGNKKIDDFIQEMQLKFNDLLFEWIPHNQFNEINKIGKSGFSTIYSAIWKDGPIFKKNQQNGNYTRDSNKEVTLKCLNKSQDPIESVINEAKKYLAKEIDRKIFKPYGISQNPDTAELILVLNNITWKNGNKKIDDFILEMQLKSNDLLFEWIPYSQFNEIKTSGESSFVTIYSAIWKNGPICKNNQQNGNYARDSNKEVTLKCLNKSPIETVIDEAKKYLTKEINRKIFKPYGISLNPNTNDFIVVLNNITWMSGNKEIDDFIHETQSRINDSLFEWIPYNQFNEIKEIDKNEFMTVCSAIWIDGPLCRNWLSEYTRDSNKEVTLKCLNNSQDLIEFVINEAKRYSTKEFNRKIFKPYGITQNPDSNNFILVLSNITWISGNEKVDVFVQEAQSRVSDLLFEWIPYNQFNEIKEISKDNHTSVYSAIWKDGPIYRKNQWNENYMRDPNKEVTLKCLNNSKELIDSVIKEAKSYLTKEFNKKIFKPYGISQNPDTNDFILISDNITWTSGNKKIEDFIQDVQLKINDSLFEWIPYNQFNEIKKIRKGGFATVYSAIWKNGPLYNNNQLNENYARDSNKKVALKILDNSQNLSSEFLNKVKVYLTKMVNKNNILKIYGMSQDPITKEYIIVLYYAEGGNFNNWISVNENFKCFSWKKKLRTLFDIACGLKDIHEKQMVHHGFHTGNILFSNISMENINKIFISDMGLCGKVNDVNKSNVYGVMPYVAPEVLKGRPYTQVADIYSFGMIMYFVATGRQPFDNCSHNFNLALDICKGIRPKLNEPEAPKSYINLMEKCWNLIPNDRPNIIELCQSLWSISINNSEIEKAENYRNLHLSSLMKNRQITIHYQAIYTSRFLNSFIKDLQ</sequence>
<dbReference type="GO" id="GO:0005524">
    <property type="term" value="F:ATP binding"/>
    <property type="evidence" value="ECO:0007669"/>
    <property type="project" value="InterPro"/>
</dbReference>
<dbReference type="Proteomes" id="UP000022910">
    <property type="component" value="Unassembled WGS sequence"/>
</dbReference>
<dbReference type="InterPro" id="IPR001245">
    <property type="entry name" value="Ser-Thr/Tyr_kinase_cat_dom"/>
</dbReference>
<dbReference type="PANTHER" id="PTHR44329">
    <property type="entry name" value="SERINE/THREONINE-PROTEIN KINASE TNNI3K-RELATED"/>
    <property type="match status" value="1"/>
</dbReference>
<keyword evidence="3" id="KW-1185">Reference proteome</keyword>
<dbReference type="GO" id="GO:0004674">
    <property type="term" value="F:protein serine/threonine kinase activity"/>
    <property type="evidence" value="ECO:0007669"/>
    <property type="project" value="TreeGrafter"/>
</dbReference>